<reference evidence="1" key="1">
    <citation type="submission" date="2022-01" db="EMBL/GenBank/DDBJ databases">
        <title>Whole genome-based taxonomy of the Shewanellaceae.</title>
        <authorList>
            <person name="Martin-Rodriguez A.J."/>
        </authorList>
    </citation>
    <scope>NUCLEOTIDE SEQUENCE</scope>
    <source>
        <strain evidence="1">DSM 23803</strain>
    </source>
</reference>
<evidence type="ECO:0000313" key="2">
    <source>
        <dbReference type="Proteomes" id="UP001139408"/>
    </source>
</evidence>
<gene>
    <name evidence="1" type="ORF">L2749_00745</name>
</gene>
<comment type="caution">
    <text evidence="1">The sequence shown here is derived from an EMBL/GenBank/DDBJ whole genome shotgun (WGS) entry which is preliminary data.</text>
</comment>
<dbReference type="RefSeq" id="WP_188923431.1">
    <property type="nucleotide sequence ID" value="NZ_BMQI01000001.1"/>
</dbReference>
<accession>A0A9X1ZB38</accession>
<name>A0A9X1ZB38_9GAMM</name>
<proteinExistence type="predicted"/>
<organism evidence="1 2">
    <name type="scientific">Shewanella algicola</name>
    <dbReference type="NCBI Taxonomy" id="640633"/>
    <lineage>
        <taxon>Bacteria</taxon>
        <taxon>Pseudomonadati</taxon>
        <taxon>Pseudomonadota</taxon>
        <taxon>Gammaproteobacteria</taxon>
        <taxon>Alteromonadales</taxon>
        <taxon>Shewanellaceae</taxon>
        <taxon>Shewanella</taxon>
    </lineage>
</organism>
<sequence length="116" mass="13324">MNILFIATINSLMAITANQQHIPVNEFPLDHDKVQKLVTSGNIRPLDDYLIWVAQYCDGQLVDAQLFQHQDKWRYDLQFKLAQGHVINLQLDAVNGMQNPLPQLPSECTKHETVTR</sequence>
<keyword evidence="2" id="KW-1185">Reference proteome</keyword>
<dbReference type="Proteomes" id="UP001139408">
    <property type="component" value="Unassembled WGS sequence"/>
</dbReference>
<dbReference type="EMBL" id="JAKILJ010000001">
    <property type="protein sequence ID" value="MCL1103798.1"/>
    <property type="molecule type" value="Genomic_DNA"/>
</dbReference>
<protein>
    <submittedName>
        <fullName evidence="1">Uncharacterized protein</fullName>
    </submittedName>
</protein>
<dbReference type="AlphaFoldDB" id="A0A9X1ZB38"/>
<evidence type="ECO:0000313" key="1">
    <source>
        <dbReference type="EMBL" id="MCL1103798.1"/>
    </source>
</evidence>